<feature type="transmembrane region" description="Helical" evidence="1">
    <location>
        <begin position="62"/>
        <end position="79"/>
    </location>
</feature>
<dbReference type="EMBL" id="WAJS01000001">
    <property type="protein sequence ID" value="KAB1651462.1"/>
    <property type="molecule type" value="Genomic_DNA"/>
</dbReference>
<evidence type="ECO:0000259" key="2">
    <source>
        <dbReference type="SMART" id="SM00014"/>
    </source>
</evidence>
<feature type="transmembrane region" description="Helical" evidence="1">
    <location>
        <begin position="155"/>
        <end position="176"/>
    </location>
</feature>
<proteinExistence type="predicted"/>
<evidence type="ECO:0000313" key="4">
    <source>
        <dbReference type="Proteomes" id="UP000479639"/>
    </source>
</evidence>
<evidence type="ECO:0000256" key="1">
    <source>
        <dbReference type="SAM" id="Phobius"/>
    </source>
</evidence>
<comment type="caution">
    <text evidence="3">The sequence shown here is derived from an EMBL/GenBank/DDBJ whole genome shotgun (WGS) entry which is preliminary data.</text>
</comment>
<dbReference type="Gene3D" id="1.20.144.10">
    <property type="entry name" value="Phosphatidic acid phosphatase type 2/haloperoxidase"/>
    <property type="match status" value="1"/>
</dbReference>
<organism evidence="3 4">
    <name type="scientific">Adlercreutzia muris</name>
    <dbReference type="NCBI Taxonomy" id="1796610"/>
    <lineage>
        <taxon>Bacteria</taxon>
        <taxon>Bacillati</taxon>
        <taxon>Actinomycetota</taxon>
        <taxon>Coriobacteriia</taxon>
        <taxon>Eggerthellales</taxon>
        <taxon>Eggerthellaceae</taxon>
        <taxon>Adlercreutzia</taxon>
    </lineage>
</organism>
<gene>
    <name evidence="3" type="ORF">F8D48_00010</name>
</gene>
<dbReference type="Proteomes" id="UP000479639">
    <property type="component" value="Unassembled WGS sequence"/>
</dbReference>
<dbReference type="SUPFAM" id="SSF48317">
    <property type="entry name" value="Acid phosphatase/Vanadium-dependent haloperoxidase"/>
    <property type="match status" value="1"/>
</dbReference>
<feature type="transmembrane region" description="Helical" evidence="1">
    <location>
        <begin position="28"/>
        <end position="50"/>
    </location>
</feature>
<feature type="transmembrane region" description="Helical" evidence="1">
    <location>
        <begin position="115"/>
        <end position="140"/>
    </location>
</feature>
<keyword evidence="1" id="KW-0812">Transmembrane</keyword>
<keyword evidence="1" id="KW-0472">Membrane</keyword>
<reference evidence="3 4" key="1">
    <citation type="submission" date="2019-09" db="EMBL/GenBank/DDBJ databases">
        <title>Whole genome shotgun sequencing (WGS) of Ellagibacter isourolithinifaciens DSM 104140(T) and Adlercreutzia muris DSM 29508(T).</title>
        <authorList>
            <person name="Stoll D.A."/>
            <person name="Danylec N."/>
            <person name="Huch M."/>
        </authorList>
    </citation>
    <scope>NUCLEOTIDE SEQUENCE [LARGE SCALE GENOMIC DNA]</scope>
    <source>
        <strain evidence="3 4">DSM 29508</strain>
    </source>
</reference>
<evidence type="ECO:0000313" key="3">
    <source>
        <dbReference type="EMBL" id="KAB1651462.1"/>
    </source>
</evidence>
<name>A0A7C8FUP3_9ACTN</name>
<protein>
    <submittedName>
        <fullName evidence="3">Phosphatase PAP2 family protein</fullName>
    </submittedName>
</protein>
<feature type="domain" description="Phosphatidic acid phosphatase type 2/haloperoxidase" evidence="2">
    <location>
        <begin position="63"/>
        <end position="170"/>
    </location>
</feature>
<keyword evidence="4" id="KW-1185">Reference proteome</keyword>
<accession>A0A7C8FUP3</accession>
<dbReference type="Pfam" id="PF01569">
    <property type="entry name" value="PAP2"/>
    <property type="match status" value="1"/>
</dbReference>
<keyword evidence="1" id="KW-1133">Transmembrane helix</keyword>
<dbReference type="InterPro" id="IPR036938">
    <property type="entry name" value="PAP2/HPO_sf"/>
</dbReference>
<dbReference type="AlphaFoldDB" id="A0A7C8FUP3"/>
<dbReference type="RefSeq" id="WP_135970606.1">
    <property type="nucleotide sequence ID" value="NZ_JANJZI010000004.1"/>
</dbReference>
<dbReference type="InterPro" id="IPR000326">
    <property type="entry name" value="PAP2/HPO"/>
</dbReference>
<sequence length="177" mass="19030">MVGQNERVAAYAERYECRAMVLREHPRCLRALVIANRLLTLLFYGAYGALLLVEALHAPLRLVPLAGIPAVAFGLISLFRRRFNAPRPYERCAFTPLIPREGVGRSFPSRHAFSAFAIATCWFVASASVAVALMTCAGALGWCRVLGGVHFPRDIVAGALAGILTGAATFAAALLMA</sequence>
<dbReference type="SMART" id="SM00014">
    <property type="entry name" value="acidPPc"/>
    <property type="match status" value="1"/>
</dbReference>